<dbReference type="NCBIfam" id="TIGR01493">
    <property type="entry name" value="HAD-SF-IA-v2"/>
    <property type="match status" value="1"/>
</dbReference>
<dbReference type="InterPro" id="IPR006439">
    <property type="entry name" value="HAD-SF_hydro_IA"/>
</dbReference>
<dbReference type="PANTHER" id="PTHR43316:SF3">
    <property type="entry name" value="HALOACID DEHALOGENASE, TYPE II (AFU_ORTHOLOGUE AFUA_2G07750)-RELATED"/>
    <property type="match status" value="1"/>
</dbReference>
<dbReference type="EMBL" id="FQUP01000003">
    <property type="protein sequence ID" value="SHG11496.1"/>
    <property type="molecule type" value="Genomic_DNA"/>
</dbReference>
<organism evidence="2 3">
    <name type="scientific">Kaistia soli DSM 19436</name>
    <dbReference type="NCBI Taxonomy" id="1122133"/>
    <lineage>
        <taxon>Bacteria</taxon>
        <taxon>Pseudomonadati</taxon>
        <taxon>Pseudomonadota</taxon>
        <taxon>Alphaproteobacteria</taxon>
        <taxon>Hyphomicrobiales</taxon>
        <taxon>Kaistiaceae</taxon>
        <taxon>Kaistia</taxon>
    </lineage>
</organism>
<dbReference type="Pfam" id="PF00702">
    <property type="entry name" value="Hydrolase"/>
    <property type="match status" value="1"/>
</dbReference>
<evidence type="ECO:0000313" key="3">
    <source>
        <dbReference type="Proteomes" id="UP000184485"/>
    </source>
</evidence>
<dbReference type="SFLD" id="SFLDG01129">
    <property type="entry name" value="C1.5:_HAD__Beta-PGM__Phosphata"/>
    <property type="match status" value="1"/>
</dbReference>
<sequence>MSMFQKPKCITFDCYGTLVQWHAALERAVRSVLSTHREAQIWNDGRTGEIVEALRTRSMSEQQRPPYRDYKTVLRSSLAEVMLQRGLSPRSDDGEALLSCLRDIPPHPEVPAALARLKGEFRLAIISNSDDDLIAATVASIGVPIDFVVTSGQAHAYKPDHRLFRHAHAIIGVSPEETVHVGMGQVTDLKVCHELGIRAVWINRLDETLNQDWAPVSILPDLTSLPDLLARSPKGEGWHSAEIGSSER</sequence>
<evidence type="ECO:0000313" key="2">
    <source>
        <dbReference type="EMBL" id="SHG11496.1"/>
    </source>
</evidence>
<dbReference type="GO" id="GO:0016787">
    <property type="term" value="F:hydrolase activity"/>
    <property type="evidence" value="ECO:0007669"/>
    <property type="project" value="UniProtKB-KW"/>
</dbReference>
<dbReference type="SUPFAM" id="SSF56784">
    <property type="entry name" value="HAD-like"/>
    <property type="match status" value="1"/>
</dbReference>
<dbReference type="PRINTS" id="PR00413">
    <property type="entry name" value="HADHALOGNASE"/>
</dbReference>
<dbReference type="AlphaFoldDB" id="A0A1M5H6H0"/>
<dbReference type="Proteomes" id="UP000184485">
    <property type="component" value="Unassembled WGS sequence"/>
</dbReference>
<proteinExistence type="predicted"/>
<evidence type="ECO:0000256" key="1">
    <source>
        <dbReference type="ARBA" id="ARBA00022801"/>
    </source>
</evidence>
<dbReference type="STRING" id="1122133.SAMN02745157_3641"/>
<dbReference type="InterPro" id="IPR051540">
    <property type="entry name" value="S-2-haloacid_dehalogenase"/>
</dbReference>
<accession>A0A1M5H6H0</accession>
<dbReference type="Gene3D" id="1.10.150.750">
    <property type="match status" value="1"/>
</dbReference>
<protein>
    <submittedName>
        <fullName evidence="2">2-haloacid dehalogenase</fullName>
    </submittedName>
</protein>
<dbReference type="InterPro" id="IPR023214">
    <property type="entry name" value="HAD_sf"/>
</dbReference>
<dbReference type="SFLD" id="SFLDS00003">
    <property type="entry name" value="Haloacid_Dehalogenase"/>
    <property type="match status" value="1"/>
</dbReference>
<keyword evidence="1" id="KW-0378">Hydrolase</keyword>
<dbReference type="Gene3D" id="3.40.50.1000">
    <property type="entry name" value="HAD superfamily/HAD-like"/>
    <property type="match status" value="1"/>
</dbReference>
<dbReference type="PANTHER" id="PTHR43316">
    <property type="entry name" value="HYDROLASE, HALOACID DELAHOGENASE-RELATED"/>
    <property type="match status" value="1"/>
</dbReference>
<gene>
    <name evidence="2" type="ORF">SAMN02745157_3641</name>
</gene>
<dbReference type="InterPro" id="IPR036412">
    <property type="entry name" value="HAD-like_sf"/>
</dbReference>
<reference evidence="2 3" key="1">
    <citation type="submission" date="2016-11" db="EMBL/GenBank/DDBJ databases">
        <authorList>
            <person name="Jaros S."/>
            <person name="Januszkiewicz K."/>
            <person name="Wedrychowicz H."/>
        </authorList>
    </citation>
    <scope>NUCLEOTIDE SEQUENCE [LARGE SCALE GENOMIC DNA]</scope>
    <source>
        <strain evidence="2 3">DSM 19436</strain>
    </source>
</reference>
<name>A0A1M5H6H0_9HYPH</name>
<keyword evidence="3" id="KW-1185">Reference proteome</keyword>
<dbReference type="RefSeq" id="WP_073055449.1">
    <property type="nucleotide sequence ID" value="NZ_FQUP01000003.1"/>
</dbReference>